<sequence length="787" mass="84426">MPSTPTRSVKARTRTGEDPMRTRTRGTLALAVTAALAMGVVAGGSATAAPPTVVGAAVSEAPTQEDLPVFQYQGIITDKETMSYNPTDEYIFPSVFHAGAHLEDPLAEWYLYLGPHDAPGGIVLMYADSLAGPWTEHEGGPVIANEWDDHYSVSHVATAEPFWHPEEDRLYVYFHGENTTTRYATSSDGVHFDYGGVAVTTAQGGEGITETSYARVFEHPDATSPYAYAMFYMDNTTQDIRRIRVAESYDGREWDVRPEPLVVPGAAEGQNVSSANLWEWEGQLYVIYHASSGKIHARTVDDALTETGPTWTLHEASGVGDDTGRVAAPDIVTDETGTYLFYESGDRLGATIKYAKLDPDAVREPAPGVDPDPLRRQCSGAASDEFDATALDPELWSAGERTEASRHELRDGSLVLPTYRAGVNGAPLLLQELPDGPWEVTTEVSVAPTEPFQQAGLLLYADDANYAKLDLVHGSAGLRLEYILRTNGSDRNTGFDSVTPGDRVGDQLWLRLTSDGDTALASVSFDGETFEPWGRPVDLDRLSPTAIGPFAMRGATAAPEIEASFAWLRWTPTAAEQTACDEELTVPEAPADDESAAPGRAVLRTTSGWAHGLHDGSFEVLLDLWWGTNGSVFALYENGRLIAVEELALRTPHAQSLRVPVTGRPDGTYVYSGVLLNSRGATETAPVTVVVDDAAPGTPVLSHDNWDGDGAFTVTANLWWGTNATSYRILEDGVVVAEGALTAATPGAQQATATVTGRAPGSHTYVAELTNAAGRTVSAPLAVPVRR</sequence>
<dbReference type="Proteomes" id="UP000313948">
    <property type="component" value="Chromosome"/>
</dbReference>
<organism evidence="6 7">
    <name type="scientific">Georgenia wutianyii</name>
    <dbReference type="NCBI Taxonomy" id="2585135"/>
    <lineage>
        <taxon>Bacteria</taxon>
        <taxon>Bacillati</taxon>
        <taxon>Actinomycetota</taxon>
        <taxon>Actinomycetes</taxon>
        <taxon>Micrococcales</taxon>
        <taxon>Bogoriellaceae</taxon>
        <taxon>Georgenia</taxon>
    </lineage>
</organism>
<evidence type="ECO:0000256" key="1">
    <source>
        <dbReference type="ARBA" id="ARBA00022801"/>
    </source>
</evidence>
<keyword evidence="1" id="KW-0378">Hydrolase</keyword>
<evidence type="ECO:0000259" key="5">
    <source>
        <dbReference type="Pfam" id="PF17851"/>
    </source>
</evidence>
<feature type="domain" description="Chitinase A N-terminal" evidence="4">
    <location>
        <begin position="712"/>
        <end position="784"/>
    </location>
</feature>
<reference evidence="6 7" key="1">
    <citation type="submission" date="2019-05" db="EMBL/GenBank/DDBJ databases">
        <title>Georgenia *** sp. nov., and Georgenia *** sp. nov., isolated from the intestinal contents of plateau pika (Ochotona curzoniae) in the Qinghai-Tibet plateau of China.</title>
        <authorList>
            <person name="Tian Z."/>
        </authorList>
    </citation>
    <scope>NUCLEOTIDE SEQUENCE [LARGE SCALE GENOMIC DNA]</scope>
    <source>
        <strain evidence="6 7">Z294</strain>
    </source>
</reference>
<protein>
    <submittedName>
        <fullName evidence="6">DUF1349 domain-containing protein</fullName>
    </submittedName>
</protein>
<dbReference type="SUPFAM" id="SSF81296">
    <property type="entry name" value="E set domains"/>
    <property type="match status" value="2"/>
</dbReference>
<feature type="domain" description="Beta-xylosidase C-terminal Concanavalin A-like" evidence="5">
    <location>
        <begin position="383"/>
        <end position="550"/>
    </location>
</feature>
<evidence type="ECO:0000313" key="6">
    <source>
        <dbReference type="EMBL" id="QDB79891.1"/>
    </source>
</evidence>
<evidence type="ECO:0000259" key="4">
    <source>
        <dbReference type="Pfam" id="PF08329"/>
    </source>
</evidence>
<dbReference type="Gene3D" id="2.60.120.200">
    <property type="match status" value="1"/>
</dbReference>
<gene>
    <name evidence="6" type="ORF">FE251_11275</name>
</gene>
<dbReference type="Pfam" id="PF17851">
    <property type="entry name" value="GH43_C2"/>
    <property type="match status" value="1"/>
</dbReference>
<dbReference type="InterPro" id="IPR013783">
    <property type="entry name" value="Ig-like_fold"/>
</dbReference>
<dbReference type="EMBL" id="CP040899">
    <property type="protein sequence ID" value="QDB79891.1"/>
    <property type="molecule type" value="Genomic_DNA"/>
</dbReference>
<dbReference type="InterPro" id="IPR013540">
    <property type="entry name" value="ChitinaseA_N"/>
</dbReference>
<dbReference type="Gene3D" id="2.115.10.20">
    <property type="entry name" value="Glycosyl hydrolase domain, family 43"/>
    <property type="match status" value="2"/>
</dbReference>
<feature type="region of interest" description="Disordered" evidence="3">
    <location>
        <begin position="1"/>
        <end position="20"/>
    </location>
</feature>
<dbReference type="InterPro" id="IPR013320">
    <property type="entry name" value="ConA-like_dom_sf"/>
</dbReference>
<dbReference type="Pfam" id="PF08329">
    <property type="entry name" value="ChitinaseA_N"/>
    <property type="match status" value="1"/>
</dbReference>
<evidence type="ECO:0000313" key="7">
    <source>
        <dbReference type="Proteomes" id="UP000313948"/>
    </source>
</evidence>
<keyword evidence="2" id="KW-0326">Glycosidase</keyword>
<dbReference type="SUPFAM" id="SSF49899">
    <property type="entry name" value="Concanavalin A-like lectins/glucanases"/>
    <property type="match status" value="1"/>
</dbReference>
<name>A0ABX5VN07_9MICO</name>
<dbReference type="InterPro" id="IPR023296">
    <property type="entry name" value="Glyco_hydro_beta-prop_sf"/>
</dbReference>
<evidence type="ECO:0000256" key="3">
    <source>
        <dbReference type="SAM" id="MobiDB-lite"/>
    </source>
</evidence>
<keyword evidence="7" id="KW-1185">Reference proteome</keyword>
<dbReference type="InterPro" id="IPR014756">
    <property type="entry name" value="Ig_E-set"/>
</dbReference>
<dbReference type="SUPFAM" id="SSF75005">
    <property type="entry name" value="Arabinanase/levansucrase/invertase"/>
    <property type="match status" value="2"/>
</dbReference>
<dbReference type="Gene3D" id="2.60.40.10">
    <property type="entry name" value="Immunoglobulins"/>
    <property type="match status" value="2"/>
</dbReference>
<accession>A0ABX5VN07</accession>
<evidence type="ECO:0000256" key="2">
    <source>
        <dbReference type="ARBA" id="ARBA00023295"/>
    </source>
</evidence>
<dbReference type="InterPro" id="IPR041542">
    <property type="entry name" value="GH43_C2"/>
</dbReference>
<proteinExistence type="predicted"/>